<protein>
    <recommendedName>
        <fullName evidence="4">Glycosyltransferase subfamily 4-like N-terminal domain-containing protein</fullName>
    </recommendedName>
</protein>
<name>A0A852WGY1_PSEA5</name>
<dbReference type="Proteomes" id="UP000549695">
    <property type="component" value="Unassembled WGS sequence"/>
</dbReference>
<evidence type="ECO:0000313" key="5">
    <source>
        <dbReference type="EMBL" id="NYG04612.1"/>
    </source>
</evidence>
<evidence type="ECO:0000256" key="1">
    <source>
        <dbReference type="ARBA" id="ARBA00022676"/>
    </source>
</evidence>
<dbReference type="Pfam" id="PF13579">
    <property type="entry name" value="Glyco_trans_4_4"/>
    <property type="match status" value="1"/>
</dbReference>
<feature type="region of interest" description="Disordered" evidence="3">
    <location>
        <begin position="349"/>
        <end position="369"/>
    </location>
</feature>
<keyword evidence="1" id="KW-0328">Glycosyltransferase</keyword>
<dbReference type="PANTHER" id="PTHR12526:SF635">
    <property type="entry name" value="GLYCOSYL TRANSFERASE GROUP 1"/>
    <property type="match status" value="1"/>
</dbReference>
<comment type="caution">
    <text evidence="5">The sequence shown here is derived from an EMBL/GenBank/DDBJ whole genome shotgun (WGS) entry which is preliminary data.</text>
</comment>
<keyword evidence="2" id="KW-0808">Transferase</keyword>
<evidence type="ECO:0000259" key="4">
    <source>
        <dbReference type="Pfam" id="PF13579"/>
    </source>
</evidence>
<gene>
    <name evidence="5" type="ORF">HDA37_004897</name>
</gene>
<dbReference type="RefSeq" id="WP_179762351.1">
    <property type="nucleotide sequence ID" value="NZ_BAAAJZ010000007.1"/>
</dbReference>
<dbReference type="Gene3D" id="3.40.50.2000">
    <property type="entry name" value="Glycogen Phosphorylase B"/>
    <property type="match status" value="2"/>
</dbReference>
<dbReference type="InterPro" id="IPR028098">
    <property type="entry name" value="Glyco_trans_4-like_N"/>
</dbReference>
<dbReference type="GeneID" id="98054562"/>
<dbReference type="CDD" id="cd03801">
    <property type="entry name" value="GT4_PimA-like"/>
    <property type="match status" value="1"/>
</dbReference>
<evidence type="ECO:0000256" key="3">
    <source>
        <dbReference type="SAM" id="MobiDB-lite"/>
    </source>
</evidence>
<keyword evidence="6" id="KW-1185">Reference proteome</keyword>
<sequence>MRIAVIRTPEVPRTCGAGITAASLAAAGHTVRVFTDVPDDPDLTAPADGGTLRVQPWEPGQDTALAAAWSDDPPQVVHAIGPRAGAAAVATGVPVVQVYPADCQGPAAIPAARTGSSQGAARVLASSEEQHTALLRRGVPRAVLRTVPAAVDTDVFAPDGPALRRDDRPRLLAVGSLADGAGMDTVIRALSRIRTAELLVAGGAADPDPDRARLFGIAREAGVAGRVRFLGPVEGGLMPRLLRSADVVVAAPERDVGVGPVLQAMACARAVVATSVGGLRDVVVEGVTGVLVRPARPAELAVALRGVLGDDALRAGFGIAGRDRAVSRFDRARIAEALTVVYGELVGAPAAEPAEEDDPEDRTLVGAAG</sequence>
<dbReference type="SUPFAM" id="SSF53756">
    <property type="entry name" value="UDP-Glycosyltransferase/glycogen phosphorylase"/>
    <property type="match status" value="1"/>
</dbReference>
<evidence type="ECO:0000313" key="6">
    <source>
        <dbReference type="Proteomes" id="UP000549695"/>
    </source>
</evidence>
<dbReference type="EMBL" id="JACCCZ010000001">
    <property type="protein sequence ID" value="NYG04612.1"/>
    <property type="molecule type" value="Genomic_DNA"/>
</dbReference>
<organism evidence="5 6">
    <name type="scientific">Pseudonocardia alni</name>
    <name type="common">Amycolata alni</name>
    <dbReference type="NCBI Taxonomy" id="33907"/>
    <lineage>
        <taxon>Bacteria</taxon>
        <taxon>Bacillati</taxon>
        <taxon>Actinomycetota</taxon>
        <taxon>Actinomycetes</taxon>
        <taxon>Pseudonocardiales</taxon>
        <taxon>Pseudonocardiaceae</taxon>
        <taxon>Pseudonocardia</taxon>
    </lineage>
</organism>
<evidence type="ECO:0000256" key="2">
    <source>
        <dbReference type="ARBA" id="ARBA00022679"/>
    </source>
</evidence>
<dbReference type="AlphaFoldDB" id="A0A852WGY1"/>
<dbReference type="GO" id="GO:0016757">
    <property type="term" value="F:glycosyltransferase activity"/>
    <property type="evidence" value="ECO:0007669"/>
    <property type="project" value="UniProtKB-KW"/>
</dbReference>
<dbReference type="PANTHER" id="PTHR12526">
    <property type="entry name" value="GLYCOSYLTRANSFERASE"/>
    <property type="match status" value="1"/>
</dbReference>
<proteinExistence type="predicted"/>
<reference evidence="5 6" key="1">
    <citation type="submission" date="2020-07" db="EMBL/GenBank/DDBJ databases">
        <title>Sequencing the genomes of 1000 actinobacteria strains.</title>
        <authorList>
            <person name="Klenk H.-P."/>
        </authorList>
    </citation>
    <scope>NUCLEOTIDE SEQUENCE [LARGE SCALE GENOMIC DNA]</scope>
    <source>
        <strain evidence="5 6">DSM 44749</strain>
    </source>
</reference>
<dbReference type="Pfam" id="PF13692">
    <property type="entry name" value="Glyco_trans_1_4"/>
    <property type="match status" value="1"/>
</dbReference>
<feature type="domain" description="Glycosyltransferase subfamily 4-like N-terminal" evidence="4">
    <location>
        <begin position="21"/>
        <end position="148"/>
    </location>
</feature>
<accession>A0A852WGY1</accession>